<dbReference type="Proteomes" id="UP000223596">
    <property type="component" value="Unassembled WGS sequence"/>
</dbReference>
<evidence type="ECO:0000259" key="1">
    <source>
        <dbReference type="Pfam" id="PF00535"/>
    </source>
</evidence>
<dbReference type="Pfam" id="PF00535">
    <property type="entry name" value="Glycos_transf_2"/>
    <property type="match status" value="1"/>
</dbReference>
<dbReference type="GeneID" id="35805103"/>
<organism evidence="2 3">
    <name type="scientific">Acetivibrio thermocellus AD2</name>
    <dbReference type="NCBI Taxonomy" id="1138384"/>
    <lineage>
        <taxon>Bacteria</taxon>
        <taxon>Bacillati</taxon>
        <taxon>Bacillota</taxon>
        <taxon>Clostridia</taxon>
        <taxon>Eubacteriales</taxon>
        <taxon>Oscillospiraceae</taxon>
        <taxon>Acetivibrio</taxon>
    </lineage>
</organism>
<evidence type="ECO:0000313" key="3">
    <source>
        <dbReference type="Proteomes" id="UP000223596"/>
    </source>
</evidence>
<sequence length="102" mass="11766">MYDKPLVSVIIPTFNREKLLPKTIDSVINQTYENWELLIVDDKSTDDTKKVVMDYAKKDNRIKYLLNNGNKGPGAARNFGINNCNGKYIAFLDSDDQWLKNH</sequence>
<dbReference type="PANTHER" id="PTHR22916:SF3">
    <property type="entry name" value="UDP-GLCNAC:BETAGAL BETA-1,3-N-ACETYLGLUCOSAMINYLTRANSFERASE-LIKE PROTEIN 1"/>
    <property type="match status" value="1"/>
</dbReference>
<name>A0AB36TIZ7_ACETH</name>
<dbReference type="GO" id="GO:0016758">
    <property type="term" value="F:hexosyltransferase activity"/>
    <property type="evidence" value="ECO:0007669"/>
    <property type="project" value="UniProtKB-ARBA"/>
</dbReference>
<dbReference type="InterPro" id="IPR001173">
    <property type="entry name" value="Glyco_trans_2-like"/>
</dbReference>
<proteinExistence type="predicted"/>
<dbReference type="CDD" id="cd00761">
    <property type="entry name" value="Glyco_tranf_GTA_type"/>
    <property type="match status" value="1"/>
</dbReference>
<dbReference type="EMBL" id="PDBW01000001">
    <property type="protein sequence ID" value="PFH03316.1"/>
    <property type="molecule type" value="Genomic_DNA"/>
</dbReference>
<dbReference type="SUPFAM" id="SSF53448">
    <property type="entry name" value="Nucleotide-diphospho-sugar transferases"/>
    <property type="match status" value="1"/>
</dbReference>
<dbReference type="RefSeq" id="WP_003518083.1">
    <property type="nucleotide sequence ID" value="NZ_CP013828.1"/>
</dbReference>
<dbReference type="PANTHER" id="PTHR22916">
    <property type="entry name" value="GLYCOSYLTRANSFERASE"/>
    <property type="match status" value="1"/>
</dbReference>
<evidence type="ECO:0000313" key="2">
    <source>
        <dbReference type="EMBL" id="PFH03316.1"/>
    </source>
</evidence>
<dbReference type="AlphaFoldDB" id="A0AB36TIZ7"/>
<protein>
    <submittedName>
        <fullName evidence="2">Glycosyl transferase family 2</fullName>
    </submittedName>
</protein>
<comment type="caution">
    <text evidence="2">The sequence shown here is derived from an EMBL/GenBank/DDBJ whole genome shotgun (WGS) entry which is preliminary data.</text>
</comment>
<feature type="domain" description="Glycosyltransferase 2-like" evidence="1">
    <location>
        <begin position="8"/>
        <end position="101"/>
    </location>
</feature>
<dbReference type="InterPro" id="IPR029044">
    <property type="entry name" value="Nucleotide-diphossugar_trans"/>
</dbReference>
<keyword evidence="2" id="KW-0808">Transferase</keyword>
<accession>A0AB36TIZ7</accession>
<dbReference type="Gene3D" id="3.90.550.10">
    <property type="entry name" value="Spore Coat Polysaccharide Biosynthesis Protein SpsA, Chain A"/>
    <property type="match status" value="1"/>
</dbReference>
<gene>
    <name evidence="2" type="ORF">M972_112121</name>
</gene>
<reference evidence="2 3" key="1">
    <citation type="submission" date="2017-09" db="EMBL/GenBank/DDBJ databases">
        <title>Evaluation of Pacific Biosciences Sequencing Technology to Finishing C. thermocellum Genome Sequences.</title>
        <authorList>
            <person name="Brown S."/>
        </authorList>
    </citation>
    <scope>NUCLEOTIDE SEQUENCE [LARGE SCALE GENOMIC DNA]</scope>
    <source>
        <strain evidence="2 3">AD2</strain>
    </source>
</reference>